<dbReference type="InterPro" id="IPR027417">
    <property type="entry name" value="P-loop_NTPase"/>
</dbReference>
<dbReference type="CDD" id="cd02042">
    <property type="entry name" value="ParAB_family"/>
    <property type="match status" value="1"/>
</dbReference>
<evidence type="ECO:0000313" key="3">
    <source>
        <dbReference type="Proteomes" id="UP000179284"/>
    </source>
</evidence>
<evidence type="ECO:0000313" key="2">
    <source>
        <dbReference type="EMBL" id="AOZ97808.1"/>
    </source>
</evidence>
<accession>A0A1D9P5E3</accession>
<dbReference type="Proteomes" id="UP000179284">
    <property type="component" value="Plasmid pNP144"/>
</dbReference>
<keyword evidence="2" id="KW-0614">Plasmid</keyword>
<dbReference type="AlphaFoldDB" id="A0A1D9P5E3"/>
<keyword evidence="3" id="KW-1185">Reference proteome</keyword>
<dbReference type="EMBL" id="CP017832">
    <property type="protein sequence ID" value="AOZ97808.1"/>
    <property type="molecule type" value="Genomic_DNA"/>
</dbReference>
<sequence>MAIKIGIVNQKGGVGKTTTAICLTDALTRIGYRTLLVDFAPQGNCSSTFGVKGQEPNIYDAIMQKTDIRDVVVKGNDMGDIVPSGEPLKAALTELVNVKAGEYRLRRALAPIEDQYDMIVIDSDPAPGIMLDNVLAAVDGVIVPMRAEMYSIDGIGSLIKDINEAKNELNPQLKIYGVLLTMLKDSATHKKISEDFNRLSQYNLYPFKTRIRHSDAISSTQTWVSIDEPKNYSEQRILEAKGSIYKYDNNSGATDYSNFVRELLEVITSE</sequence>
<dbReference type="OrthoDB" id="9815116at2"/>
<dbReference type="SUPFAM" id="SSF52540">
    <property type="entry name" value="P-loop containing nucleoside triphosphate hydrolases"/>
    <property type="match status" value="1"/>
</dbReference>
<dbReference type="Pfam" id="PF13614">
    <property type="entry name" value="AAA_31"/>
    <property type="match status" value="1"/>
</dbReference>
<dbReference type="PANTHER" id="PTHR13696:SF52">
    <property type="entry name" value="PARA FAMILY PROTEIN CT_582"/>
    <property type="match status" value="1"/>
</dbReference>
<reference evidence="3" key="1">
    <citation type="submission" date="2016-10" db="EMBL/GenBank/DDBJ databases">
        <title>The complete genome sequence of the rumen bacterium Butyrivibrio hungatei MB2003.</title>
        <authorList>
            <person name="Palevich N."/>
            <person name="Kelly W.J."/>
            <person name="Leahy S.C."/>
            <person name="Altermann E."/>
            <person name="Rakonjac J."/>
            <person name="Attwood G.T."/>
        </authorList>
    </citation>
    <scope>NUCLEOTIDE SEQUENCE [LARGE SCALE GENOMIC DNA]</scope>
    <source>
        <strain evidence="3">MB2003</strain>
        <plasmid evidence="3">Plasmid pnp144</plasmid>
    </source>
</reference>
<geneLocation type="plasmid" evidence="3">
    <name>pnp144</name>
</geneLocation>
<dbReference type="InterPro" id="IPR025669">
    <property type="entry name" value="AAA_dom"/>
</dbReference>
<feature type="domain" description="AAA" evidence="1">
    <location>
        <begin position="4"/>
        <end position="175"/>
    </location>
</feature>
<name>A0A1D9P5E3_9FIRM</name>
<protein>
    <submittedName>
        <fullName evidence="2">Partitioning protein ParA</fullName>
    </submittedName>
</protein>
<proteinExistence type="predicted"/>
<evidence type="ECO:0000259" key="1">
    <source>
        <dbReference type="Pfam" id="PF13614"/>
    </source>
</evidence>
<dbReference type="KEGG" id="bhu:bhn_II009"/>
<dbReference type="InterPro" id="IPR050678">
    <property type="entry name" value="DNA_Partitioning_ATPase"/>
</dbReference>
<dbReference type="Gene3D" id="3.40.50.300">
    <property type="entry name" value="P-loop containing nucleotide triphosphate hydrolases"/>
    <property type="match status" value="1"/>
</dbReference>
<dbReference type="RefSeq" id="WP_071177568.1">
    <property type="nucleotide sequence ID" value="NZ_CP017832.1"/>
</dbReference>
<organism evidence="2 3">
    <name type="scientific">Butyrivibrio hungatei</name>
    <dbReference type="NCBI Taxonomy" id="185008"/>
    <lineage>
        <taxon>Bacteria</taxon>
        <taxon>Bacillati</taxon>
        <taxon>Bacillota</taxon>
        <taxon>Clostridia</taxon>
        <taxon>Lachnospirales</taxon>
        <taxon>Lachnospiraceae</taxon>
        <taxon>Butyrivibrio</taxon>
    </lineage>
</organism>
<gene>
    <name evidence="2" type="ORF">bhn_II009</name>
</gene>
<dbReference type="PANTHER" id="PTHR13696">
    <property type="entry name" value="P-LOOP CONTAINING NUCLEOSIDE TRIPHOSPHATE HYDROLASE"/>
    <property type="match status" value="1"/>
</dbReference>